<keyword evidence="9 11" id="KW-0520">NAD</keyword>
<dbReference type="Pfam" id="PF01467">
    <property type="entry name" value="CTP_transf_like"/>
    <property type="match status" value="1"/>
</dbReference>
<dbReference type="CDD" id="cd02165">
    <property type="entry name" value="NMNAT"/>
    <property type="match status" value="1"/>
</dbReference>
<evidence type="ECO:0000256" key="2">
    <source>
        <dbReference type="ARBA" id="ARBA00005019"/>
    </source>
</evidence>
<dbReference type="HAMAP" id="MF_00244">
    <property type="entry name" value="NaMN_adenylyltr"/>
    <property type="match status" value="1"/>
</dbReference>
<dbReference type="SUPFAM" id="SSF52374">
    <property type="entry name" value="Nucleotidylyl transferase"/>
    <property type="match status" value="1"/>
</dbReference>
<dbReference type="PANTHER" id="PTHR39321:SF3">
    <property type="entry name" value="PHOSPHOPANTETHEINE ADENYLYLTRANSFERASE"/>
    <property type="match status" value="1"/>
</dbReference>
<keyword evidence="8 11" id="KW-0067">ATP-binding</keyword>
<feature type="domain" description="Cytidyltransferase-like" evidence="12">
    <location>
        <begin position="19"/>
        <end position="198"/>
    </location>
</feature>
<protein>
    <recommendedName>
        <fullName evidence="11">Probable nicotinate-nucleotide adenylyltransferase</fullName>
        <ecNumber evidence="11">2.7.7.18</ecNumber>
    </recommendedName>
    <alternativeName>
        <fullName evidence="11">Deamido-NAD(+) diphosphorylase</fullName>
    </alternativeName>
    <alternativeName>
        <fullName evidence="11">Deamido-NAD(+) pyrophosphorylase</fullName>
    </alternativeName>
    <alternativeName>
        <fullName evidence="11">Nicotinate mononucleotide adenylyltransferase</fullName>
        <shortName evidence="11">NaMN adenylyltransferase</shortName>
    </alternativeName>
</protein>
<comment type="similarity">
    <text evidence="3 11">Belongs to the NadD family.</text>
</comment>
<evidence type="ECO:0000256" key="11">
    <source>
        <dbReference type="HAMAP-Rule" id="MF_00244"/>
    </source>
</evidence>
<dbReference type="AlphaFoldDB" id="A0A8J6YNT8"/>
<dbReference type="InterPro" id="IPR014729">
    <property type="entry name" value="Rossmann-like_a/b/a_fold"/>
</dbReference>
<comment type="catalytic activity">
    <reaction evidence="10 11">
        <text>nicotinate beta-D-ribonucleotide + ATP + H(+) = deamido-NAD(+) + diphosphate</text>
        <dbReference type="Rhea" id="RHEA:22860"/>
        <dbReference type="ChEBI" id="CHEBI:15378"/>
        <dbReference type="ChEBI" id="CHEBI:30616"/>
        <dbReference type="ChEBI" id="CHEBI:33019"/>
        <dbReference type="ChEBI" id="CHEBI:57502"/>
        <dbReference type="ChEBI" id="CHEBI:58437"/>
        <dbReference type="EC" id="2.7.7.18"/>
    </reaction>
</comment>
<evidence type="ECO:0000256" key="4">
    <source>
        <dbReference type="ARBA" id="ARBA00022642"/>
    </source>
</evidence>
<evidence type="ECO:0000256" key="7">
    <source>
        <dbReference type="ARBA" id="ARBA00022741"/>
    </source>
</evidence>
<evidence type="ECO:0000256" key="8">
    <source>
        <dbReference type="ARBA" id="ARBA00022840"/>
    </source>
</evidence>
<keyword evidence="5 11" id="KW-0808">Transferase</keyword>
<evidence type="ECO:0000256" key="3">
    <source>
        <dbReference type="ARBA" id="ARBA00009014"/>
    </source>
</evidence>
<evidence type="ECO:0000256" key="5">
    <source>
        <dbReference type="ARBA" id="ARBA00022679"/>
    </source>
</evidence>
<keyword evidence="14" id="KW-1185">Reference proteome</keyword>
<comment type="function">
    <text evidence="1 11">Catalyzes the reversible adenylation of nicotinate mononucleotide (NaMN) to nicotinic acid adenine dinucleotide (NaAD).</text>
</comment>
<comment type="pathway">
    <text evidence="2 11">Cofactor biosynthesis; NAD(+) biosynthesis; deamido-NAD(+) from nicotinate D-ribonucleotide: step 1/1.</text>
</comment>
<dbReference type="EMBL" id="JACZHT010000003">
    <property type="protein sequence ID" value="MBE1237194.1"/>
    <property type="molecule type" value="Genomic_DNA"/>
</dbReference>
<organism evidence="13 14">
    <name type="scientific">Phaeovibrio sulfidiphilus</name>
    <dbReference type="NCBI Taxonomy" id="1220600"/>
    <lineage>
        <taxon>Bacteria</taxon>
        <taxon>Pseudomonadati</taxon>
        <taxon>Pseudomonadota</taxon>
        <taxon>Alphaproteobacteria</taxon>
        <taxon>Rhodospirillales</taxon>
        <taxon>Rhodospirillaceae</taxon>
        <taxon>Phaeovibrio</taxon>
    </lineage>
</organism>
<dbReference type="NCBIfam" id="NF000843">
    <property type="entry name" value="PRK00071.2-2"/>
    <property type="match status" value="1"/>
</dbReference>
<keyword evidence="7 11" id="KW-0547">Nucleotide-binding</keyword>
<dbReference type="Proteomes" id="UP000631034">
    <property type="component" value="Unassembled WGS sequence"/>
</dbReference>
<dbReference type="InterPro" id="IPR005248">
    <property type="entry name" value="NadD/NMNAT"/>
</dbReference>
<dbReference type="GO" id="GO:0004515">
    <property type="term" value="F:nicotinate-nucleotide adenylyltransferase activity"/>
    <property type="evidence" value="ECO:0007669"/>
    <property type="project" value="UniProtKB-UniRule"/>
</dbReference>
<evidence type="ECO:0000259" key="12">
    <source>
        <dbReference type="Pfam" id="PF01467"/>
    </source>
</evidence>
<comment type="caution">
    <text evidence="13">The sequence shown here is derived from an EMBL/GenBank/DDBJ whole genome shotgun (WGS) entry which is preliminary data.</text>
</comment>
<keyword evidence="4 11" id="KW-0662">Pyridine nucleotide biosynthesis</keyword>
<dbReference type="EC" id="2.7.7.18" evidence="11"/>
<sequence length="228" mass="25174">MARAVPSAWGDSRRARIGILGGSFNPAHEGHLHISQVAIERLNLDFVWWLVSPGNPLKSRAGMAPQAVRYRAACKVVRGCPQMVPLCLETDWGTVRTADTLKVLRTRFPNARFVWIMGADNLVQLPRWERWEQIVGTMPIAVVDRSPYSHRALSGRMAVRYRAERVPMRKAGTLAGMAPPAWVFLSVRTHSASATALRATLGQGWVQELGHDAQTSLPACAADRMDAS</sequence>
<evidence type="ECO:0000313" key="13">
    <source>
        <dbReference type="EMBL" id="MBE1237194.1"/>
    </source>
</evidence>
<dbReference type="GO" id="GO:0005524">
    <property type="term" value="F:ATP binding"/>
    <property type="evidence" value="ECO:0007669"/>
    <property type="project" value="UniProtKB-KW"/>
</dbReference>
<reference evidence="13" key="1">
    <citation type="submission" date="2020-10" db="EMBL/GenBank/DDBJ databases">
        <title>Genome sequence of the unusual species of purple photosynthetic bacteria, Phaeovibrio sulfidiphilus DSM 23193, type strain.</title>
        <authorList>
            <person name="Kyndt J.A."/>
            <person name="Meyer T.E."/>
        </authorList>
    </citation>
    <scope>NUCLEOTIDE SEQUENCE</scope>
    <source>
        <strain evidence="13">DSM 23193</strain>
    </source>
</reference>
<dbReference type="GO" id="GO:0009435">
    <property type="term" value="P:NAD+ biosynthetic process"/>
    <property type="evidence" value="ECO:0007669"/>
    <property type="project" value="UniProtKB-UniRule"/>
</dbReference>
<accession>A0A8J6YNT8</accession>
<evidence type="ECO:0000256" key="9">
    <source>
        <dbReference type="ARBA" id="ARBA00023027"/>
    </source>
</evidence>
<gene>
    <name evidence="11" type="primary">nadD</name>
    <name evidence="13" type="ORF">IHV25_05975</name>
</gene>
<dbReference type="PANTHER" id="PTHR39321">
    <property type="entry name" value="NICOTINATE-NUCLEOTIDE ADENYLYLTRANSFERASE-RELATED"/>
    <property type="match status" value="1"/>
</dbReference>
<evidence type="ECO:0000256" key="10">
    <source>
        <dbReference type="ARBA" id="ARBA00048721"/>
    </source>
</evidence>
<evidence type="ECO:0000256" key="6">
    <source>
        <dbReference type="ARBA" id="ARBA00022695"/>
    </source>
</evidence>
<evidence type="ECO:0000313" key="14">
    <source>
        <dbReference type="Proteomes" id="UP000631034"/>
    </source>
</evidence>
<dbReference type="UniPathway" id="UPA00253">
    <property type="reaction ID" value="UER00332"/>
</dbReference>
<name>A0A8J6YNT8_9PROT</name>
<keyword evidence="6 11" id="KW-0548">Nucleotidyltransferase</keyword>
<dbReference type="InterPro" id="IPR004821">
    <property type="entry name" value="Cyt_trans-like"/>
</dbReference>
<evidence type="ECO:0000256" key="1">
    <source>
        <dbReference type="ARBA" id="ARBA00002324"/>
    </source>
</evidence>
<dbReference type="Gene3D" id="3.40.50.620">
    <property type="entry name" value="HUPs"/>
    <property type="match status" value="1"/>
</dbReference>
<proteinExistence type="inferred from homology"/>